<sequence>MQCNAWYRSRSRTPRAVRAVRRAGDLKPWYLGGVELRVGEPRRGHGDQRRGLLHHDAEPLGEVQPLAGRQLPVERLHQHRQRVGHHPLRHGDARADPPPGPERHVLLLAPGEVQPPPSAAVRRQEPLRDEVFRVLPHRRVPLDRPHVDEHPGARRDAVAAHRGVLAGAVRHHQRQRRVQPERLLDHQIQVVQLREVALLHHAVAPHHRVELLPHLAQRPPVLEHLRHAPFHGVRRRLRPPDHHVLQPNHTAMNGGVVVSDAGSAVTEQ</sequence>
<feature type="compositionally biased region" description="Basic residues" evidence="1">
    <location>
        <begin position="79"/>
        <end position="88"/>
    </location>
</feature>
<proteinExistence type="predicted"/>
<evidence type="ECO:0000313" key="2">
    <source>
        <dbReference type="EnsemblPlants" id="ONIVA08G25730.1"/>
    </source>
</evidence>
<dbReference type="Proteomes" id="UP000006591">
    <property type="component" value="Chromosome 8"/>
</dbReference>
<dbReference type="AlphaFoldDB" id="A0A0E0IFG4"/>
<reference evidence="2" key="2">
    <citation type="submission" date="2018-04" db="EMBL/GenBank/DDBJ databases">
        <title>OnivRS2 (Oryza nivara Reference Sequence Version 2).</title>
        <authorList>
            <person name="Zhang J."/>
            <person name="Kudrna D."/>
            <person name="Lee S."/>
            <person name="Talag J."/>
            <person name="Rajasekar S."/>
            <person name="Welchert J."/>
            <person name="Hsing Y.-I."/>
            <person name="Wing R.A."/>
        </authorList>
    </citation>
    <scope>NUCLEOTIDE SEQUENCE [LARGE SCALE GENOMIC DNA]</scope>
    <source>
        <strain evidence="2">SL10</strain>
    </source>
</reference>
<dbReference type="HOGENOM" id="CLU_103535_0_0_1"/>
<reference evidence="2" key="1">
    <citation type="submission" date="2015-04" db="UniProtKB">
        <authorList>
            <consortium name="EnsemblPlants"/>
        </authorList>
    </citation>
    <scope>IDENTIFICATION</scope>
    <source>
        <strain evidence="2">SL10</strain>
    </source>
</reference>
<dbReference type="EnsemblPlants" id="ONIVA08G25730.1">
    <property type="protein sequence ID" value="ONIVA08G25730.1"/>
    <property type="gene ID" value="ONIVA08G25730"/>
</dbReference>
<dbReference type="OMA" id="IHAGSQC"/>
<accession>A0A0E0IFG4</accession>
<protein>
    <submittedName>
        <fullName evidence="2">Uncharacterized protein</fullName>
    </submittedName>
</protein>
<organism evidence="2">
    <name type="scientific">Oryza nivara</name>
    <name type="common">Indian wild rice</name>
    <name type="synonym">Oryza sativa f. spontanea</name>
    <dbReference type="NCBI Taxonomy" id="4536"/>
    <lineage>
        <taxon>Eukaryota</taxon>
        <taxon>Viridiplantae</taxon>
        <taxon>Streptophyta</taxon>
        <taxon>Embryophyta</taxon>
        <taxon>Tracheophyta</taxon>
        <taxon>Spermatophyta</taxon>
        <taxon>Magnoliopsida</taxon>
        <taxon>Liliopsida</taxon>
        <taxon>Poales</taxon>
        <taxon>Poaceae</taxon>
        <taxon>BOP clade</taxon>
        <taxon>Oryzoideae</taxon>
        <taxon>Oryzeae</taxon>
        <taxon>Oryzinae</taxon>
        <taxon>Oryza</taxon>
    </lineage>
</organism>
<feature type="region of interest" description="Disordered" evidence="1">
    <location>
        <begin position="79"/>
        <end position="98"/>
    </location>
</feature>
<evidence type="ECO:0000313" key="3">
    <source>
        <dbReference type="Proteomes" id="UP000006591"/>
    </source>
</evidence>
<evidence type="ECO:0000256" key="1">
    <source>
        <dbReference type="SAM" id="MobiDB-lite"/>
    </source>
</evidence>
<keyword evidence="3" id="KW-1185">Reference proteome</keyword>
<name>A0A0E0IFG4_ORYNI</name>
<feature type="compositionally biased region" description="Basic and acidic residues" evidence="1">
    <location>
        <begin position="89"/>
        <end position="98"/>
    </location>
</feature>
<dbReference type="Gramene" id="ONIVA08G25730.1">
    <property type="protein sequence ID" value="ONIVA08G25730.1"/>
    <property type="gene ID" value="ONIVA08G25730"/>
</dbReference>